<dbReference type="PROSITE" id="PS50088">
    <property type="entry name" value="ANK_REPEAT"/>
    <property type="match status" value="2"/>
</dbReference>
<evidence type="ECO:0000313" key="5">
    <source>
        <dbReference type="EMBL" id="TQF17092.1"/>
    </source>
</evidence>
<evidence type="ECO:0000313" key="6">
    <source>
        <dbReference type="Proteomes" id="UP000315369"/>
    </source>
</evidence>
<organism evidence="5 6">
    <name type="scientific">Myxococcus llanfairpwllgwyngyllgogerychwyrndrobwllllantysiliogogogochensis</name>
    <dbReference type="NCBI Taxonomy" id="2590453"/>
    <lineage>
        <taxon>Bacteria</taxon>
        <taxon>Pseudomonadati</taxon>
        <taxon>Myxococcota</taxon>
        <taxon>Myxococcia</taxon>
        <taxon>Myxococcales</taxon>
        <taxon>Cystobacterineae</taxon>
        <taxon>Myxococcaceae</taxon>
        <taxon>Myxococcus</taxon>
    </lineage>
</organism>
<proteinExistence type="predicted"/>
<protein>
    <submittedName>
        <fullName evidence="5">Ankyrin repeat domain-containing protein</fullName>
    </submittedName>
</protein>
<dbReference type="Pfam" id="PF00023">
    <property type="entry name" value="Ank"/>
    <property type="match status" value="1"/>
</dbReference>
<dbReference type="Pfam" id="PF12796">
    <property type="entry name" value="Ank_2"/>
    <property type="match status" value="1"/>
</dbReference>
<name>A0A540X7A2_9BACT</name>
<evidence type="ECO:0000256" key="4">
    <source>
        <dbReference type="SAM" id="MobiDB-lite"/>
    </source>
</evidence>
<dbReference type="Proteomes" id="UP000315369">
    <property type="component" value="Unassembled WGS sequence"/>
</dbReference>
<sequence length="417" mass="44738">MKKVDGLLDESPPQLDDAVPLLRQVLEAEPDRLMALHSLSWALDASRRTDPRRWERTLKAEHWRARDRVLELTRGTRAGGDLSDAQRARSLALSLWAEEVVGGSPTDAQLDAVEAALEEAEGLRPLPDHARARRGLDAWRTLRKGPGTKGYEKLLAVLEAAPEQRTLDVEDDGPDCFSGLQGAFSDEGFVAWLRKQKPAARPKGKKARQLDAGLLLAAGQDAAPFFGPFFGGGRVARVLALRALGANLDVQDEDEQGLLHLAARVDDAALVRELLALGLSTSAVAAESATPLHLAAEDGAVSCIPVLIKGGAQVDALDENGRTPLFNAQVPEVAQALLDVGADPNGGDGWTPLHQHVCFLDREPVIELLLRAGADVTRKDAGEKTPAQEALRHKNPRLAELLGAPRPPGGRKATLAK</sequence>
<gene>
    <name evidence="5" type="ORF">FJV41_05265</name>
</gene>
<dbReference type="PRINTS" id="PR01415">
    <property type="entry name" value="ANKYRIN"/>
</dbReference>
<comment type="caution">
    <text evidence="5">The sequence shown here is derived from an EMBL/GenBank/DDBJ whole genome shotgun (WGS) entry which is preliminary data.</text>
</comment>
<evidence type="ECO:0000256" key="2">
    <source>
        <dbReference type="ARBA" id="ARBA00023043"/>
    </source>
</evidence>
<dbReference type="InterPro" id="IPR036770">
    <property type="entry name" value="Ankyrin_rpt-contain_sf"/>
</dbReference>
<evidence type="ECO:0000256" key="1">
    <source>
        <dbReference type="ARBA" id="ARBA00022737"/>
    </source>
</evidence>
<keyword evidence="1" id="KW-0677">Repeat</keyword>
<feature type="repeat" description="ANK" evidence="3">
    <location>
        <begin position="348"/>
        <end position="381"/>
    </location>
</feature>
<accession>A0A540X7A2</accession>
<keyword evidence="6" id="KW-1185">Reference proteome</keyword>
<dbReference type="SUPFAM" id="SSF48403">
    <property type="entry name" value="Ankyrin repeat"/>
    <property type="match status" value="1"/>
</dbReference>
<dbReference type="AlphaFoldDB" id="A0A540X7A2"/>
<dbReference type="PANTHER" id="PTHR24126">
    <property type="entry name" value="ANKYRIN REPEAT, PH AND SEC7 DOMAIN CONTAINING PROTEIN SECG-RELATED"/>
    <property type="match status" value="1"/>
</dbReference>
<feature type="region of interest" description="Disordered" evidence="4">
    <location>
        <begin position="378"/>
        <end position="417"/>
    </location>
</feature>
<dbReference type="PANTHER" id="PTHR24126:SF14">
    <property type="entry name" value="ANK_REP_REGION DOMAIN-CONTAINING PROTEIN"/>
    <property type="match status" value="1"/>
</dbReference>
<dbReference type="Gene3D" id="1.25.40.20">
    <property type="entry name" value="Ankyrin repeat-containing domain"/>
    <property type="match status" value="2"/>
</dbReference>
<feature type="repeat" description="ANK" evidence="3">
    <location>
        <begin position="287"/>
        <end position="319"/>
    </location>
</feature>
<dbReference type="PROSITE" id="PS50297">
    <property type="entry name" value="ANK_REP_REGION"/>
    <property type="match status" value="2"/>
</dbReference>
<keyword evidence="2 3" id="KW-0040">ANK repeat</keyword>
<dbReference type="InterPro" id="IPR002110">
    <property type="entry name" value="Ankyrin_rpt"/>
</dbReference>
<dbReference type="SMART" id="SM00248">
    <property type="entry name" value="ANK"/>
    <property type="match status" value="4"/>
</dbReference>
<dbReference type="EMBL" id="VIFM01000013">
    <property type="protein sequence ID" value="TQF17092.1"/>
    <property type="molecule type" value="Genomic_DNA"/>
</dbReference>
<reference evidence="5 6" key="1">
    <citation type="submission" date="2019-06" db="EMBL/GenBank/DDBJ databases">
        <authorList>
            <person name="Livingstone P."/>
            <person name="Whitworth D."/>
        </authorList>
    </citation>
    <scope>NUCLEOTIDE SEQUENCE [LARGE SCALE GENOMIC DNA]</scope>
    <source>
        <strain evidence="5 6">AM401</strain>
    </source>
</reference>
<evidence type="ECO:0000256" key="3">
    <source>
        <dbReference type="PROSITE-ProRule" id="PRU00023"/>
    </source>
</evidence>
<dbReference type="OrthoDB" id="5380597at2"/>